<evidence type="ECO:0000259" key="6">
    <source>
        <dbReference type="Pfam" id="PF12698"/>
    </source>
</evidence>
<evidence type="ECO:0000256" key="2">
    <source>
        <dbReference type="ARBA" id="ARBA00022692"/>
    </source>
</evidence>
<proteinExistence type="predicted"/>
<feature type="transmembrane region" description="Helical" evidence="5">
    <location>
        <begin position="211"/>
        <end position="230"/>
    </location>
</feature>
<feature type="transmembrane region" description="Helical" evidence="5">
    <location>
        <begin position="175"/>
        <end position="199"/>
    </location>
</feature>
<dbReference type="KEGG" id="clt:CM240_0317"/>
<dbReference type="HOGENOM" id="CLU_066398_0_0_9"/>
<keyword evidence="4 5" id="KW-0472">Membrane</keyword>
<dbReference type="RefSeq" id="WP_044035930.1">
    <property type="nucleotide sequence ID" value="NZ_HG917868.1"/>
</dbReference>
<dbReference type="OrthoDB" id="9815855at2"/>
<dbReference type="AlphaFoldDB" id="W6RV57"/>
<dbReference type="STRING" id="1216932.CM240_0317"/>
<dbReference type="InterPro" id="IPR013525">
    <property type="entry name" value="ABC2_TM"/>
</dbReference>
<organism evidence="7 8">
    <name type="scientific">Clostridium bornimense</name>
    <dbReference type="NCBI Taxonomy" id="1216932"/>
    <lineage>
        <taxon>Bacteria</taxon>
        <taxon>Bacillati</taxon>
        <taxon>Bacillota</taxon>
        <taxon>Clostridia</taxon>
        <taxon>Eubacteriales</taxon>
        <taxon>Clostridiaceae</taxon>
        <taxon>Clostridium</taxon>
    </lineage>
</organism>
<feature type="domain" description="ABC-2 type transporter transmembrane" evidence="6">
    <location>
        <begin position="59"/>
        <end position="272"/>
    </location>
</feature>
<keyword evidence="8" id="KW-1185">Reference proteome</keyword>
<keyword evidence="3 5" id="KW-1133">Transmembrane helix</keyword>
<feature type="transmembrane region" description="Helical" evidence="5">
    <location>
        <begin position="57"/>
        <end position="79"/>
    </location>
</feature>
<dbReference type="PANTHER" id="PTHR43471">
    <property type="entry name" value="ABC TRANSPORTER PERMEASE"/>
    <property type="match status" value="1"/>
</dbReference>
<evidence type="ECO:0000256" key="5">
    <source>
        <dbReference type="SAM" id="Phobius"/>
    </source>
</evidence>
<dbReference type="Pfam" id="PF12698">
    <property type="entry name" value="ABC2_membrane_3"/>
    <property type="match status" value="1"/>
</dbReference>
<evidence type="ECO:0000256" key="1">
    <source>
        <dbReference type="ARBA" id="ARBA00004141"/>
    </source>
</evidence>
<evidence type="ECO:0000313" key="8">
    <source>
        <dbReference type="Proteomes" id="UP000019426"/>
    </source>
</evidence>
<feature type="transmembrane region" description="Helical" evidence="5">
    <location>
        <begin position="252"/>
        <end position="274"/>
    </location>
</feature>
<dbReference type="PATRIC" id="fig|1216932.3.peg.296"/>
<dbReference type="eggNOG" id="COG1668">
    <property type="taxonomic scope" value="Bacteria"/>
</dbReference>
<feature type="transmembrane region" description="Helical" evidence="5">
    <location>
        <begin position="20"/>
        <end position="41"/>
    </location>
</feature>
<feature type="transmembrane region" description="Helical" evidence="5">
    <location>
        <begin position="142"/>
        <end position="163"/>
    </location>
</feature>
<sequence>MRINPVLKNEGRLATRNIRFSMMILVFIALLSLGGVILFKINIGDAIARGIDLSGNIFIYISIAFIEAILLLFIVPALTSTAICSEREKQTLDILLSTSMSPLSIVVGKLISSVSKVVIMIIATMPVYAITFFIGGVNVGNIVSLSLFFIVTTFFVGAIGLFISTVIKTSKAATAITYGVTLFIFIAILIIAAIWMVISAKNNVSTGVSDVNLPIFCYLSPIIGFISMLIDQLGGTQFGVIGNIDFIPYSDYAVLISIAVQLVITGILVLLSAYKLNPLNRKKIIKK</sequence>
<dbReference type="EMBL" id="HG917868">
    <property type="protein sequence ID" value="CDM67484.1"/>
    <property type="molecule type" value="Genomic_DNA"/>
</dbReference>
<evidence type="ECO:0000256" key="3">
    <source>
        <dbReference type="ARBA" id="ARBA00022989"/>
    </source>
</evidence>
<name>W6RV57_9CLOT</name>
<feature type="transmembrane region" description="Helical" evidence="5">
    <location>
        <begin position="91"/>
        <end position="111"/>
    </location>
</feature>
<dbReference type="Proteomes" id="UP000019426">
    <property type="component" value="Chromosome M2/40_rep1"/>
</dbReference>
<evidence type="ECO:0000313" key="7">
    <source>
        <dbReference type="EMBL" id="CDM67484.1"/>
    </source>
</evidence>
<dbReference type="GO" id="GO:0005886">
    <property type="term" value="C:plasma membrane"/>
    <property type="evidence" value="ECO:0007669"/>
    <property type="project" value="UniProtKB-SubCell"/>
</dbReference>
<evidence type="ECO:0000256" key="4">
    <source>
        <dbReference type="ARBA" id="ARBA00023136"/>
    </source>
</evidence>
<gene>
    <name evidence="7" type="ORF">CM240_0317</name>
</gene>
<accession>W6RV57</accession>
<reference evidence="7 8" key="1">
    <citation type="submission" date="2013-11" db="EMBL/GenBank/DDBJ databases">
        <title>Complete genome sequence of Clostridum sp. M2/40.</title>
        <authorList>
            <person name="Wibberg D."/>
            <person name="Puehler A."/>
            <person name="Schlueter A."/>
        </authorList>
    </citation>
    <scope>NUCLEOTIDE SEQUENCE [LARGE SCALE GENOMIC DNA]</scope>
    <source>
        <strain evidence="8">M2/40</strain>
    </source>
</reference>
<protein>
    <recommendedName>
        <fullName evidence="6">ABC-2 type transporter transmembrane domain-containing protein</fullName>
    </recommendedName>
</protein>
<dbReference type="GO" id="GO:0140359">
    <property type="term" value="F:ABC-type transporter activity"/>
    <property type="evidence" value="ECO:0007669"/>
    <property type="project" value="InterPro"/>
</dbReference>
<keyword evidence="2 5" id="KW-0812">Transmembrane</keyword>
<dbReference type="PANTHER" id="PTHR43471:SF12">
    <property type="entry name" value="HYPOTHETICAL MEMBRANE PROTEIN, CONSERVED"/>
    <property type="match status" value="1"/>
</dbReference>
<feature type="transmembrane region" description="Helical" evidence="5">
    <location>
        <begin position="117"/>
        <end position="135"/>
    </location>
</feature>
<comment type="subcellular location">
    <subcellularLocation>
        <location evidence="1">Membrane</location>
        <topology evidence="1">Multi-pass membrane protein</topology>
    </subcellularLocation>
</comment>